<evidence type="ECO:0000313" key="4">
    <source>
        <dbReference type="EMBL" id="VDM17243.1"/>
    </source>
</evidence>
<protein>
    <submittedName>
        <fullName evidence="6">Fibronectin type-III domain-containing protein</fullName>
    </submittedName>
</protein>
<dbReference type="EMBL" id="UYWX01000143">
    <property type="protein sequence ID" value="VDM17243.1"/>
    <property type="molecule type" value="Genomic_DNA"/>
</dbReference>
<dbReference type="OrthoDB" id="114660at2759"/>
<evidence type="ECO:0000313" key="5">
    <source>
        <dbReference type="Proteomes" id="UP000274429"/>
    </source>
</evidence>
<dbReference type="InterPro" id="IPR003961">
    <property type="entry name" value="FN3_dom"/>
</dbReference>
<feature type="signal peptide" evidence="2">
    <location>
        <begin position="1"/>
        <end position="24"/>
    </location>
</feature>
<feature type="domain" description="Fibronectin type-III" evidence="3">
    <location>
        <begin position="27"/>
        <end position="126"/>
    </location>
</feature>
<sequence length="226" mass="25521">MFHQLGLILLAIVIFHCNATVAVADTAPENVQLEVIDSYTVRMRWDPPPRPGGRIINYHIFWRLNNSWQQTIIVPPVTNYTFERLKPQQTIAAQISAYTKSGDGDEHTTLHSPSAEVKQIITTVRSTRSYTFNNLKPGTTVRARVSAHSRPDGRGERDFFSPLSSEAEVITPLVKGTQMLCYYEQCNREGQLIDNADIVFVPVDFATVIAIIGCNVWMHHRRVTAK</sequence>
<dbReference type="AlphaFoldDB" id="A0A0R3WJU7"/>
<accession>A0A0R3WJU7</accession>
<feature type="transmembrane region" description="Helical" evidence="1">
    <location>
        <begin position="198"/>
        <end position="218"/>
    </location>
</feature>
<dbReference type="CDD" id="cd00063">
    <property type="entry name" value="FN3"/>
    <property type="match status" value="1"/>
</dbReference>
<feature type="chain" id="PRO_5043132838" evidence="2">
    <location>
        <begin position="25"/>
        <end position="226"/>
    </location>
</feature>
<keyword evidence="1" id="KW-1133">Transmembrane helix</keyword>
<keyword evidence="1" id="KW-0472">Membrane</keyword>
<dbReference type="WBParaSite" id="TTAC_0000096401-mRNA-1">
    <property type="protein sequence ID" value="TTAC_0000096401-mRNA-1"/>
    <property type="gene ID" value="TTAC_0000096401"/>
</dbReference>
<dbReference type="PROSITE" id="PS50853">
    <property type="entry name" value="FN3"/>
    <property type="match status" value="1"/>
</dbReference>
<name>A0A0R3WJU7_HYDTA</name>
<dbReference type="InterPro" id="IPR036116">
    <property type="entry name" value="FN3_sf"/>
</dbReference>
<evidence type="ECO:0000256" key="2">
    <source>
        <dbReference type="SAM" id="SignalP"/>
    </source>
</evidence>
<keyword evidence="5" id="KW-1185">Reference proteome</keyword>
<gene>
    <name evidence="4" type="ORF">TTAC_LOCUS965</name>
</gene>
<dbReference type="Gene3D" id="2.60.40.10">
    <property type="entry name" value="Immunoglobulins"/>
    <property type="match status" value="1"/>
</dbReference>
<proteinExistence type="predicted"/>
<reference evidence="4 5" key="2">
    <citation type="submission" date="2018-11" db="EMBL/GenBank/DDBJ databases">
        <authorList>
            <consortium name="Pathogen Informatics"/>
        </authorList>
    </citation>
    <scope>NUCLEOTIDE SEQUENCE [LARGE SCALE GENOMIC DNA]</scope>
</reference>
<reference evidence="6" key="1">
    <citation type="submission" date="2017-02" db="UniProtKB">
        <authorList>
            <consortium name="WormBaseParasite"/>
        </authorList>
    </citation>
    <scope>IDENTIFICATION</scope>
</reference>
<keyword evidence="2" id="KW-0732">Signal</keyword>
<keyword evidence="1" id="KW-0812">Transmembrane</keyword>
<dbReference type="SMART" id="SM00060">
    <property type="entry name" value="FN3"/>
    <property type="match status" value="1"/>
</dbReference>
<evidence type="ECO:0000256" key="1">
    <source>
        <dbReference type="SAM" id="Phobius"/>
    </source>
</evidence>
<dbReference type="SUPFAM" id="SSF49265">
    <property type="entry name" value="Fibronectin type III"/>
    <property type="match status" value="2"/>
</dbReference>
<evidence type="ECO:0000313" key="6">
    <source>
        <dbReference type="WBParaSite" id="TTAC_0000096401-mRNA-1"/>
    </source>
</evidence>
<dbReference type="Pfam" id="PF00041">
    <property type="entry name" value="fn3"/>
    <property type="match status" value="1"/>
</dbReference>
<organism evidence="6">
    <name type="scientific">Hydatigena taeniaeformis</name>
    <name type="common">Feline tapeworm</name>
    <name type="synonym">Taenia taeniaeformis</name>
    <dbReference type="NCBI Taxonomy" id="6205"/>
    <lineage>
        <taxon>Eukaryota</taxon>
        <taxon>Metazoa</taxon>
        <taxon>Spiralia</taxon>
        <taxon>Lophotrochozoa</taxon>
        <taxon>Platyhelminthes</taxon>
        <taxon>Cestoda</taxon>
        <taxon>Eucestoda</taxon>
        <taxon>Cyclophyllidea</taxon>
        <taxon>Taeniidae</taxon>
        <taxon>Hydatigera</taxon>
    </lineage>
</organism>
<dbReference type="STRING" id="6205.A0A0R3WJU7"/>
<evidence type="ECO:0000259" key="3">
    <source>
        <dbReference type="PROSITE" id="PS50853"/>
    </source>
</evidence>
<dbReference type="InterPro" id="IPR013783">
    <property type="entry name" value="Ig-like_fold"/>
</dbReference>
<dbReference type="Proteomes" id="UP000274429">
    <property type="component" value="Unassembled WGS sequence"/>
</dbReference>